<dbReference type="InterPro" id="IPR029044">
    <property type="entry name" value="Nucleotide-diphossugar_trans"/>
</dbReference>
<reference evidence="2 3" key="1">
    <citation type="submission" date="2018-05" db="EMBL/GenBank/DDBJ databases">
        <title>Leucothrix arctica sp. nov., isolated from Arctic seawater.</title>
        <authorList>
            <person name="Choi A."/>
            <person name="Baek K."/>
        </authorList>
    </citation>
    <scope>NUCLEOTIDE SEQUENCE [LARGE SCALE GENOMIC DNA]</scope>
    <source>
        <strain evidence="2 3">IMCC9719</strain>
    </source>
</reference>
<dbReference type="AlphaFoldDB" id="A0A317C8Q6"/>
<feature type="domain" description="Glycosyltransferase 2-like" evidence="1">
    <location>
        <begin position="7"/>
        <end position="118"/>
    </location>
</feature>
<proteinExistence type="predicted"/>
<evidence type="ECO:0000313" key="3">
    <source>
        <dbReference type="Proteomes" id="UP000245506"/>
    </source>
</evidence>
<keyword evidence="3" id="KW-1185">Reference proteome</keyword>
<dbReference type="OrthoDB" id="9771846at2"/>
<gene>
    <name evidence="2" type="ORF">DKT75_15155</name>
</gene>
<sequence>MSAYEVSILMLTHGAFKYTHKTLSTLQKTKDVSYETVVVDNLSGNILKHFLIRWQAKGWLDKLCFLNYNSLFAEGNNIASRLADQNSKYYLLLNSDVEIHDPLWLRKLIDKHEKGMTSYGLVRDNPITRVDGYCLLIDSDLYRKHQLSSDYQWWWSVTKLQAEVLNDGHTVKGFEEHEDQVHHFGGKSGQDFRKAKGLQTDPQEIVGWFNGKSVKALNSIDDA</sequence>
<name>A0A317C8Q6_9GAMM</name>
<dbReference type="EMBL" id="QGKL01000039">
    <property type="protein sequence ID" value="PWQ94631.1"/>
    <property type="molecule type" value="Genomic_DNA"/>
</dbReference>
<dbReference type="Proteomes" id="UP000245506">
    <property type="component" value="Unassembled WGS sequence"/>
</dbReference>
<protein>
    <recommendedName>
        <fullName evidence="1">Glycosyltransferase 2-like domain-containing protein</fullName>
    </recommendedName>
</protein>
<evidence type="ECO:0000259" key="1">
    <source>
        <dbReference type="Pfam" id="PF00535"/>
    </source>
</evidence>
<comment type="caution">
    <text evidence="2">The sequence shown here is derived from an EMBL/GenBank/DDBJ whole genome shotgun (WGS) entry which is preliminary data.</text>
</comment>
<dbReference type="InterPro" id="IPR001173">
    <property type="entry name" value="Glyco_trans_2-like"/>
</dbReference>
<dbReference type="RefSeq" id="WP_109824280.1">
    <property type="nucleotide sequence ID" value="NZ_QGKL01000039.1"/>
</dbReference>
<evidence type="ECO:0000313" key="2">
    <source>
        <dbReference type="EMBL" id="PWQ94631.1"/>
    </source>
</evidence>
<dbReference type="Gene3D" id="3.90.550.10">
    <property type="entry name" value="Spore Coat Polysaccharide Biosynthesis Protein SpsA, Chain A"/>
    <property type="match status" value="1"/>
</dbReference>
<dbReference type="SUPFAM" id="SSF53448">
    <property type="entry name" value="Nucleotide-diphospho-sugar transferases"/>
    <property type="match status" value="1"/>
</dbReference>
<accession>A0A317C8Q6</accession>
<dbReference type="Pfam" id="PF00535">
    <property type="entry name" value="Glycos_transf_2"/>
    <property type="match status" value="1"/>
</dbReference>
<organism evidence="2 3">
    <name type="scientific">Leucothrix arctica</name>
    <dbReference type="NCBI Taxonomy" id="1481894"/>
    <lineage>
        <taxon>Bacteria</taxon>
        <taxon>Pseudomonadati</taxon>
        <taxon>Pseudomonadota</taxon>
        <taxon>Gammaproteobacteria</taxon>
        <taxon>Thiotrichales</taxon>
        <taxon>Thiotrichaceae</taxon>
        <taxon>Leucothrix</taxon>
    </lineage>
</organism>